<evidence type="ECO:0000313" key="6">
    <source>
        <dbReference type="Proteomes" id="UP001180737"/>
    </source>
</evidence>
<dbReference type="SUPFAM" id="SSF46785">
    <property type="entry name" value="Winged helix' DNA-binding domain"/>
    <property type="match status" value="1"/>
</dbReference>
<protein>
    <submittedName>
        <fullName evidence="5">GntR family transcriptional regulator</fullName>
    </submittedName>
</protein>
<dbReference type="SMART" id="SM00895">
    <property type="entry name" value="FCD"/>
    <property type="match status" value="1"/>
</dbReference>
<evidence type="ECO:0000256" key="1">
    <source>
        <dbReference type="ARBA" id="ARBA00023015"/>
    </source>
</evidence>
<evidence type="ECO:0000313" key="5">
    <source>
        <dbReference type="EMBL" id="MDT0568525.1"/>
    </source>
</evidence>
<dbReference type="CDD" id="cd07377">
    <property type="entry name" value="WHTH_GntR"/>
    <property type="match status" value="1"/>
</dbReference>
<sequence length="208" mass="23872">MTERVYEALKRDILTARRRPESLLLEHELATEYGVSKTPVREALRLLVHEEWVLVLPRKGYMVQPLRFEDVREIFVMRQLIEPYLVVEAAKRATPEELDHLDSLVDAQEAATDSDAALDAAAAFHLGIAELAGNRRAARTLKGLVEESRRMYRLAPQLDRRLHEQAEFADHRALVEAMRSQDTAQAHAVMERHLQESLRQKLEGLTSF</sequence>
<dbReference type="Pfam" id="PF07729">
    <property type="entry name" value="FCD"/>
    <property type="match status" value="1"/>
</dbReference>
<keyword evidence="1" id="KW-0805">Transcription regulation</keyword>
<dbReference type="SUPFAM" id="SSF48008">
    <property type="entry name" value="GntR ligand-binding domain-like"/>
    <property type="match status" value="1"/>
</dbReference>
<keyword evidence="2" id="KW-0238">DNA-binding</keyword>
<name>A0ABU2YW22_9ACTN</name>
<evidence type="ECO:0000256" key="3">
    <source>
        <dbReference type="ARBA" id="ARBA00023163"/>
    </source>
</evidence>
<comment type="caution">
    <text evidence="5">The sequence shown here is derived from an EMBL/GenBank/DDBJ whole genome shotgun (WGS) entry which is preliminary data.</text>
</comment>
<dbReference type="Gene3D" id="1.20.120.530">
    <property type="entry name" value="GntR ligand-binding domain-like"/>
    <property type="match status" value="1"/>
</dbReference>
<keyword evidence="6" id="KW-1185">Reference proteome</keyword>
<dbReference type="EMBL" id="JAVRFJ010000010">
    <property type="protein sequence ID" value="MDT0568525.1"/>
    <property type="molecule type" value="Genomic_DNA"/>
</dbReference>
<accession>A0ABU2YW22</accession>
<evidence type="ECO:0000256" key="2">
    <source>
        <dbReference type="ARBA" id="ARBA00023125"/>
    </source>
</evidence>
<reference evidence="5" key="1">
    <citation type="submission" date="2024-05" db="EMBL/GenBank/DDBJ databases">
        <title>30 novel species of actinomycetes from the DSMZ collection.</title>
        <authorList>
            <person name="Nouioui I."/>
        </authorList>
    </citation>
    <scope>NUCLEOTIDE SEQUENCE</scope>
    <source>
        <strain evidence="5">DSM 3412</strain>
    </source>
</reference>
<dbReference type="Gene3D" id="1.10.10.10">
    <property type="entry name" value="Winged helix-like DNA-binding domain superfamily/Winged helix DNA-binding domain"/>
    <property type="match status" value="1"/>
</dbReference>
<dbReference type="PANTHER" id="PTHR43537:SF45">
    <property type="entry name" value="GNTR FAMILY REGULATORY PROTEIN"/>
    <property type="match status" value="1"/>
</dbReference>
<dbReference type="InterPro" id="IPR036388">
    <property type="entry name" value="WH-like_DNA-bd_sf"/>
</dbReference>
<feature type="domain" description="HTH gntR-type" evidence="4">
    <location>
        <begin position="1"/>
        <end position="66"/>
    </location>
</feature>
<dbReference type="PROSITE" id="PS50949">
    <property type="entry name" value="HTH_GNTR"/>
    <property type="match status" value="1"/>
</dbReference>
<evidence type="ECO:0000259" key="4">
    <source>
        <dbReference type="PROSITE" id="PS50949"/>
    </source>
</evidence>
<dbReference type="InterPro" id="IPR000524">
    <property type="entry name" value="Tscrpt_reg_HTH_GntR"/>
</dbReference>
<organism evidence="5 6">
    <name type="scientific">Streptomyces gottesmaniae</name>
    <dbReference type="NCBI Taxonomy" id="3075518"/>
    <lineage>
        <taxon>Bacteria</taxon>
        <taxon>Bacillati</taxon>
        <taxon>Actinomycetota</taxon>
        <taxon>Actinomycetes</taxon>
        <taxon>Kitasatosporales</taxon>
        <taxon>Streptomycetaceae</taxon>
        <taxon>Streptomyces</taxon>
    </lineage>
</organism>
<dbReference type="InterPro" id="IPR011711">
    <property type="entry name" value="GntR_C"/>
</dbReference>
<dbReference type="InterPro" id="IPR008920">
    <property type="entry name" value="TF_FadR/GntR_C"/>
</dbReference>
<dbReference type="SMART" id="SM00345">
    <property type="entry name" value="HTH_GNTR"/>
    <property type="match status" value="1"/>
</dbReference>
<dbReference type="PANTHER" id="PTHR43537">
    <property type="entry name" value="TRANSCRIPTIONAL REGULATOR, GNTR FAMILY"/>
    <property type="match status" value="1"/>
</dbReference>
<dbReference type="InterPro" id="IPR036390">
    <property type="entry name" value="WH_DNA-bd_sf"/>
</dbReference>
<dbReference type="Pfam" id="PF00392">
    <property type="entry name" value="GntR"/>
    <property type="match status" value="1"/>
</dbReference>
<keyword evidence="3" id="KW-0804">Transcription</keyword>
<dbReference type="RefSeq" id="WP_052146414.1">
    <property type="nucleotide sequence ID" value="NZ_JAVRFJ010000010.1"/>
</dbReference>
<proteinExistence type="predicted"/>
<dbReference type="Proteomes" id="UP001180737">
    <property type="component" value="Unassembled WGS sequence"/>
</dbReference>
<gene>
    <name evidence="5" type="ORF">RM704_13780</name>
</gene>